<dbReference type="AlphaFoldDB" id="L8G1C2"/>
<sequence length="60" mass="6888">MCSEMWMGTHPKNTSYVISSGLPLADHLKQNLQIFGRAGVDRESKSLFFQRIMWTTCLKP</sequence>
<protein>
    <submittedName>
        <fullName evidence="1">Uncharacterized protein</fullName>
    </submittedName>
</protein>
<dbReference type="Gene3D" id="2.60.120.10">
    <property type="entry name" value="Jelly Rolls"/>
    <property type="match status" value="1"/>
</dbReference>
<evidence type="ECO:0000313" key="1">
    <source>
        <dbReference type="EMBL" id="ELR07065.1"/>
    </source>
</evidence>
<organism evidence="1 2">
    <name type="scientific">Pseudogymnoascus destructans (strain ATCC MYA-4855 / 20631-21)</name>
    <name type="common">Bat white-nose syndrome fungus</name>
    <name type="synonym">Geomyces destructans</name>
    <dbReference type="NCBI Taxonomy" id="658429"/>
    <lineage>
        <taxon>Eukaryota</taxon>
        <taxon>Fungi</taxon>
        <taxon>Dikarya</taxon>
        <taxon>Ascomycota</taxon>
        <taxon>Pezizomycotina</taxon>
        <taxon>Leotiomycetes</taxon>
        <taxon>Thelebolales</taxon>
        <taxon>Thelebolaceae</taxon>
        <taxon>Pseudogymnoascus</taxon>
    </lineage>
</organism>
<dbReference type="HOGENOM" id="CLU_2942808_0_0_1"/>
<name>L8G1C2_PSED2</name>
<keyword evidence="2" id="KW-1185">Reference proteome</keyword>
<dbReference type="Proteomes" id="UP000011064">
    <property type="component" value="Unassembled WGS sequence"/>
</dbReference>
<accession>L8G1C2</accession>
<proteinExistence type="predicted"/>
<dbReference type="InterPro" id="IPR014710">
    <property type="entry name" value="RmlC-like_jellyroll"/>
</dbReference>
<dbReference type="EMBL" id="GL573490">
    <property type="protein sequence ID" value="ELR07065.1"/>
    <property type="molecule type" value="Genomic_DNA"/>
</dbReference>
<dbReference type="VEuPathDB" id="FungiDB:GMDG_08242"/>
<evidence type="ECO:0000313" key="2">
    <source>
        <dbReference type="Proteomes" id="UP000011064"/>
    </source>
</evidence>
<gene>
    <name evidence="1" type="ORF">GMDG_08242</name>
</gene>
<reference evidence="2" key="1">
    <citation type="submission" date="2010-09" db="EMBL/GenBank/DDBJ databases">
        <title>The genome sequence of Geomyces destructans 20631-21.</title>
        <authorList>
            <consortium name="The Broad Institute Genome Sequencing Platform"/>
            <person name="Cuomo C.A."/>
            <person name="Blehert D.S."/>
            <person name="Lorch J.M."/>
            <person name="Young S.K."/>
            <person name="Zeng Q."/>
            <person name="Gargeya S."/>
            <person name="Fitzgerald M."/>
            <person name="Haas B."/>
            <person name="Abouelleil A."/>
            <person name="Alvarado L."/>
            <person name="Arachchi H.M."/>
            <person name="Berlin A."/>
            <person name="Brown A."/>
            <person name="Chapman S.B."/>
            <person name="Chen Z."/>
            <person name="Dunbar C."/>
            <person name="Freedman E."/>
            <person name="Gearin G."/>
            <person name="Gellesch M."/>
            <person name="Goldberg J."/>
            <person name="Griggs A."/>
            <person name="Gujja S."/>
            <person name="Heiman D."/>
            <person name="Howarth C."/>
            <person name="Larson L."/>
            <person name="Lui A."/>
            <person name="MacDonald P.J.P."/>
            <person name="Montmayeur A."/>
            <person name="Murphy C."/>
            <person name="Neiman D."/>
            <person name="Pearson M."/>
            <person name="Priest M."/>
            <person name="Roberts A."/>
            <person name="Saif S."/>
            <person name="Shea T."/>
            <person name="Shenoy N."/>
            <person name="Sisk P."/>
            <person name="Stolte C."/>
            <person name="Sykes S."/>
            <person name="Wortman J."/>
            <person name="Nusbaum C."/>
            <person name="Birren B."/>
        </authorList>
    </citation>
    <scope>NUCLEOTIDE SEQUENCE [LARGE SCALE GENOMIC DNA]</scope>
    <source>
        <strain evidence="2">ATCC MYA-4855 / 20631-21</strain>
    </source>
</reference>
<dbReference type="InParanoid" id="L8G1C2"/>